<dbReference type="Pfam" id="PF08857">
    <property type="entry name" value="ParBc_2"/>
    <property type="match status" value="1"/>
</dbReference>
<evidence type="ECO:0008006" key="3">
    <source>
        <dbReference type="Google" id="ProtNLM"/>
    </source>
</evidence>
<dbReference type="Proteomes" id="UP000015480">
    <property type="component" value="Chromosome"/>
</dbReference>
<dbReference type="AlphaFoldDB" id="S5Y864"/>
<dbReference type="Gene3D" id="1.10.8.10">
    <property type="entry name" value="DNA helicase RuvA subunit, C-terminal domain"/>
    <property type="match status" value="1"/>
</dbReference>
<dbReference type="STRING" id="1367847.JCM7686_0409"/>
<dbReference type="InterPro" id="IPR014956">
    <property type="entry name" value="ParBc_2"/>
</dbReference>
<dbReference type="Gene3D" id="3.90.1530.10">
    <property type="entry name" value="Conserved hypothetical protein from pyrococcus furiosus pfu- 392566-001, ParB domain"/>
    <property type="match status" value="1"/>
</dbReference>
<reference evidence="1 2" key="1">
    <citation type="journal article" date="2014" name="BMC Genomics">
        <title>Architecture and functions of a multipartite genome of the methylotrophic bacterium Paracoccus aminophilus JCM 7686, containing primary and secondary chromids.</title>
        <authorList>
            <person name="Dziewit L."/>
            <person name="Czarnecki J."/>
            <person name="Wibberg D."/>
            <person name="Radlinska M."/>
            <person name="Mrozek P."/>
            <person name="Szymczak M."/>
            <person name="Schluter A."/>
            <person name="Puhler A."/>
            <person name="Bartosik D."/>
        </authorList>
    </citation>
    <scope>NUCLEOTIDE SEQUENCE [LARGE SCALE GENOMIC DNA]</scope>
    <source>
        <strain evidence="1">JCM 7686</strain>
    </source>
</reference>
<sequence>MRPSLPKPRAAGKGVGAAAYARDLPLSADRGKLCRPALVILDDGPDLGLCRAIRETRPVRRSPMKALSTAYLHTVDPIALRPTQMTVGMKEVQRKRHDWREDSQSKEVNFLGHHLLPCVLGPKKRYHLIDNHHLALALHLEGVTAVLVNVVADLSGMEKDEFFTHLDNRNWLHPYDAEGLRHPHRDLPKTVSGMADDPYRSLSGALRRAGGYAKVETPFTEFLWADYMRRRIDPETVAKDDAKALQKALALAKSTTSQFLPGWAGVSES</sequence>
<organism evidence="1 2">
    <name type="scientific">Paracoccus aminophilus JCM 7686</name>
    <dbReference type="NCBI Taxonomy" id="1367847"/>
    <lineage>
        <taxon>Bacteria</taxon>
        <taxon>Pseudomonadati</taxon>
        <taxon>Pseudomonadota</taxon>
        <taxon>Alphaproteobacteria</taxon>
        <taxon>Rhodobacterales</taxon>
        <taxon>Paracoccaceae</taxon>
        <taxon>Paracoccus</taxon>
    </lineage>
</organism>
<gene>
    <name evidence="1" type="ORF">JCM7686_0409</name>
</gene>
<evidence type="ECO:0000313" key="1">
    <source>
        <dbReference type="EMBL" id="AGT07518.1"/>
    </source>
</evidence>
<proteinExistence type="predicted"/>
<dbReference type="EMBL" id="CP006650">
    <property type="protein sequence ID" value="AGT07518.1"/>
    <property type="molecule type" value="Genomic_DNA"/>
</dbReference>
<keyword evidence="2" id="KW-1185">Reference proteome</keyword>
<evidence type="ECO:0000313" key="2">
    <source>
        <dbReference type="Proteomes" id="UP000015480"/>
    </source>
</evidence>
<dbReference type="SUPFAM" id="SSF110849">
    <property type="entry name" value="ParB/Sulfiredoxin"/>
    <property type="match status" value="1"/>
</dbReference>
<dbReference type="eggNOG" id="COG4318">
    <property type="taxonomic scope" value="Bacteria"/>
</dbReference>
<accession>S5Y864</accession>
<protein>
    <recommendedName>
        <fullName evidence="3">ParB-like nuclease</fullName>
    </recommendedName>
</protein>
<dbReference type="CDD" id="cd16390">
    <property type="entry name" value="ParB_N_Srx_like"/>
    <property type="match status" value="1"/>
</dbReference>
<dbReference type="KEGG" id="pami:JCM7686_0409"/>
<name>S5Y864_PARAH</name>
<dbReference type="PATRIC" id="fig|1367847.3.peg.349"/>
<dbReference type="HOGENOM" id="CLU_090314_0_0_5"/>
<dbReference type="InterPro" id="IPR036086">
    <property type="entry name" value="ParB/Sulfiredoxin_sf"/>
</dbReference>